<evidence type="ECO:0000313" key="2">
    <source>
        <dbReference type="EMBL" id="PKB14056.1"/>
    </source>
</evidence>
<reference evidence="2 3" key="1">
    <citation type="submission" date="2017-11" db="EMBL/GenBank/DDBJ databases">
        <title>Genomic Encyclopedia of Type Strains, Phase III (KMG-III): the genomes of soil and plant-associated and newly described type strains.</title>
        <authorList>
            <person name="Whitman W."/>
        </authorList>
    </citation>
    <scope>NUCLEOTIDE SEQUENCE [LARGE SCALE GENOMIC DNA]</scope>
    <source>
        <strain evidence="2 3">CGMCC 1.12274</strain>
    </source>
</reference>
<dbReference type="AlphaFoldDB" id="A0A2N0H547"/>
<accession>A0A2N0H547</accession>
<evidence type="ECO:0000313" key="3">
    <source>
        <dbReference type="Proteomes" id="UP000232587"/>
    </source>
</evidence>
<gene>
    <name evidence="2" type="ORF">B0I00_2684</name>
</gene>
<proteinExistence type="inferred from homology"/>
<comment type="similarity">
    <text evidence="1">Belongs to the bactofilin family.</text>
</comment>
<organism evidence="2 3">
    <name type="scientific">Novosphingobium kunmingense</name>
    <dbReference type="NCBI Taxonomy" id="1211806"/>
    <lineage>
        <taxon>Bacteria</taxon>
        <taxon>Pseudomonadati</taxon>
        <taxon>Pseudomonadota</taxon>
        <taxon>Alphaproteobacteria</taxon>
        <taxon>Sphingomonadales</taxon>
        <taxon>Sphingomonadaceae</taxon>
        <taxon>Novosphingobium</taxon>
    </lineage>
</organism>
<dbReference type="PANTHER" id="PTHR35024">
    <property type="entry name" value="HYPOTHETICAL CYTOSOLIC PROTEIN"/>
    <property type="match status" value="1"/>
</dbReference>
<name>A0A2N0H547_9SPHN</name>
<dbReference type="InterPro" id="IPR007607">
    <property type="entry name" value="BacA/B"/>
</dbReference>
<sequence length="138" mass="14335">MFKQKTAPDVAPRSQGRTMAASTFSVFGSDIRITGDVVASADLHIDGHVHGDVTCTSLVQGEGSDIQGAIKAETARLSGTVRGTISARDLVILKTARIHGDVHYDSLTIEQGAQVDGRFAPRAATSAEDATVVSLAAS</sequence>
<dbReference type="Pfam" id="PF04519">
    <property type="entry name" value="Bactofilin"/>
    <property type="match status" value="1"/>
</dbReference>
<dbReference type="EMBL" id="PHUF01000005">
    <property type="protein sequence ID" value="PKB14056.1"/>
    <property type="molecule type" value="Genomic_DNA"/>
</dbReference>
<evidence type="ECO:0000256" key="1">
    <source>
        <dbReference type="ARBA" id="ARBA00044755"/>
    </source>
</evidence>
<keyword evidence="3" id="KW-1185">Reference proteome</keyword>
<dbReference type="Proteomes" id="UP000232587">
    <property type="component" value="Unassembled WGS sequence"/>
</dbReference>
<protein>
    <submittedName>
        <fullName evidence="2">Cytoskeletal protein CcmA (Bactofilin family)</fullName>
    </submittedName>
</protein>
<comment type="caution">
    <text evidence="2">The sequence shown here is derived from an EMBL/GenBank/DDBJ whole genome shotgun (WGS) entry which is preliminary data.</text>
</comment>
<dbReference type="PANTHER" id="PTHR35024:SF4">
    <property type="entry name" value="POLYMER-FORMING CYTOSKELETAL PROTEIN"/>
    <property type="match status" value="1"/>
</dbReference>